<name>A0A9W8CZW3_9FUNG</name>
<comment type="caution">
    <text evidence="2">The sequence shown here is derived from an EMBL/GenBank/DDBJ whole genome shotgun (WGS) entry which is preliminary data.</text>
</comment>
<feature type="compositionally biased region" description="Gly residues" evidence="1">
    <location>
        <begin position="18"/>
        <end position="28"/>
    </location>
</feature>
<feature type="region of interest" description="Disordered" evidence="1">
    <location>
        <begin position="71"/>
        <end position="120"/>
    </location>
</feature>
<feature type="region of interest" description="Disordered" evidence="1">
    <location>
        <begin position="1"/>
        <end position="54"/>
    </location>
</feature>
<dbReference type="AlphaFoldDB" id="A0A9W8CZW3"/>
<feature type="compositionally biased region" description="Basic and acidic residues" evidence="1">
    <location>
        <begin position="1"/>
        <end position="13"/>
    </location>
</feature>
<dbReference type="EMBL" id="JANBOI010000255">
    <property type="protein sequence ID" value="KAJ1732129.1"/>
    <property type="molecule type" value="Genomic_DNA"/>
</dbReference>
<gene>
    <name evidence="2" type="ORF">LPJ61_002193</name>
</gene>
<accession>A0A9W8CZW3</accession>
<organism evidence="2 3">
    <name type="scientific">Coemansia biformis</name>
    <dbReference type="NCBI Taxonomy" id="1286918"/>
    <lineage>
        <taxon>Eukaryota</taxon>
        <taxon>Fungi</taxon>
        <taxon>Fungi incertae sedis</taxon>
        <taxon>Zoopagomycota</taxon>
        <taxon>Kickxellomycotina</taxon>
        <taxon>Kickxellomycetes</taxon>
        <taxon>Kickxellales</taxon>
        <taxon>Kickxellaceae</taxon>
        <taxon>Coemansia</taxon>
    </lineage>
</organism>
<protein>
    <submittedName>
        <fullName evidence="2">Uncharacterized protein</fullName>
    </submittedName>
</protein>
<proteinExistence type="predicted"/>
<feature type="compositionally biased region" description="Gly residues" evidence="1">
    <location>
        <begin position="84"/>
        <end position="97"/>
    </location>
</feature>
<evidence type="ECO:0000313" key="3">
    <source>
        <dbReference type="Proteomes" id="UP001143981"/>
    </source>
</evidence>
<evidence type="ECO:0000313" key="2">
    <source>
        <dbReference type="EMBL" id="KAJ1732129.1"/>
    </source>
</evidence>
<sequence length="120" mass="12093">MRDQRAHFTEPGRQRPGAAGGPAGGHAGPYGSYGPAASPLGSQSLDIVPAGTRGCVPTHRSVFRLFRRKVHMQSRPSQPELSVAGGGGSGAAGGGSAGTSVTGEHGGYLRSRKGTRGTTL</sequence>
<keyword evidence="3" id="KW-1185">Reference proteome</keyword>
<feature type="compositionally biased region" description="Low complexity" evidence="1">
    <location>
        <begin position="29"/>
        <end position="39"/>
    </location>
</feature>
<dbReference type="OrthoDB" id="5566373at2759"/>
<evidence type="ECO:0000256" key="1">
    <source>
        <dbReference type="SAM" id="MobiDB-lite"/>
    </source>
</evidence>
<reference evidence="2" key="1">
    <citation type="submission" date="2022-07" db="EMBL/GenBank/DDBJ databases">
        <title>Phylogenomic reconstructions and comparative analyses of Kickxellomycotina fungi.</title>
        <authorList>
            <person name="Reynolds N.K."/>
            <person name="Stajich J.E."/>
            <person name="Barry K."/>
            <person name="Grigoriev I.V."/>
            <person name="Crous P."/>
            <person name="Smith M.E."/>
        </authorList>
    </citation>
    <scope>NUCLEOTIDE SEQUENCE</scope>
    <source>
        <strain evidence="2">BCRC 34381</strain>
    </source>
</reference>
<feature type="compositionally biased region" description="Basic residues" evidence="1">
    <location>
        <begin position="110"/>
        <end position="120"/>
    </location>
</feature>
<feature type="non-terminal residue" evidence="2">
    <location>
        <position position="120"/>
    </location>
</feature>
<dbReference type="Proteomes" id="UP001143981">
    <property type="component" value="Unassembled WGS sequence"/>
</dbReference>